<sequence length="191" mass="22167">MKKINSINYNGNGIEKANKVKTYYSSLQGTTCRQLDDDYFDDNKMIVEENIEIEDNKKGHIAKKLDRTCDLWIRKVSKFRSKVAIYFEVDLPGARTPVVISKDQSYVISILNIPMKSQPSILTAIEVPDAYYDFDKTVEKPFYNTIFGFNKKQENKLEIFLKEVSTECNTLVQNSPLKRRNQSKNSEIKFI</sequence>
<evidence type="ECO:0000313" key="2">
    <source>
        <dbReference type="Proteomes" id="UP000439903"/>
    </source>
</evidence>
<dbReference type="AlphaFoldDB" id="A0A8H4APF2"/>
<keyword evidence="2" id="KW-1185">Reference proteome</keyword>
<gene>
    <name evidence="1" type="ORF">F8M41_016451</name>
</gene>
<evidence type="ECO:0000313" key="1">
    <source>
        <dbReference type="EMBL" id="KAF0520227.1"/>
    </source>
</evidence>
<protein>
    <submittedName>
        <fullName evidence="1">Uncharacterized protein</fullName>
    </submittedName>
</protein>
<dbReference type="Proteomes" id="UP000439903">
    <property type="component" value="Unassembled WGS sequence"/>
</dbReference>
<accession>A0A8H4APF2</accession>
<reference evidence="1 2" key="1">
    <citation type="journal article" date="2019" name="Environ. Microbiol.">
        <title>At the nexus of three kingdoms: the genome of the mycorrhizal fungus Gigaspora margarita provides insights into plant, endobacterial and fungal interactions.</title>
        <authorList>
            <person name="Venice F."/>
            <person name="Ghignone S."/>
            <person name="Salvioli di Fossalunga A."/>
            <person name="Amselem J."/>
            <person name="Novero M."/>
            <person name="Xianan X."/>
            <person name="Sedzielewska Toro K."/>
            <person name="Morin E."/>
            <person name="Lipzen A."/>
            <person name="Grigoriev I.V."/>
            <person name="Henrissat B."/>
            <person name="Martin F.M."/>
            <person name="Bonfante P."/>
        </authorList>
    </citation>
    <scope>NUCLEOTIDE SEQUENCE [LARGE SCALE GENOMIC DNA]</scope>
    <source>
        <strain evidence="1 2">BEG34</strain>
    </source>
</reference>
<dbReference type="EMBL" id="WTPW01000357">
    <property type="protein sequence ID" value="KAF0520227.1"/>
    <property type="molecule type" value="Genomic_DNA"/>
</dbReference>
<proteinExistence type="predicted"/>
<organism evidence="1 2">
    <name type="scientific">Gigaspora margarita</name>
    <dbReference type="NCBI Taxonomy" id="4874"/>
    <lineage>
        <taxon>Eukaryota</taxon>
        <taxon>Fungi</taxon>
        <taxon>Fungi incertae sedis</taxon>
        <taxon>Mucoromycota</taxon>
        <taxon>Glomeromycotina</taxon>
        <taxon>Glomeromycetes</taxon>
        <taxon>Diversisporales</taxon>
        <taxon>Gigasporaceae</taxon>
        <taxon>Gigaspora</taxon>
    </lineage>
</organism>
<name>A0A8H4APF2_GIGMA</name>
<comment type="caution">
    <text evidence="1">The sequence shown here is derived from an EMBL/GenBank/DDBJ whole genome shotgun (WGS) entry which is preliminary data.</text>
</comment>